<dbReference type="Pfam" id="PF07729">
    <property type="entry name" value="FCD"/>
    <property type="match status" value="1"/>
</dbReference>
<evidence type="ECO:0000313" key="6">
    <source>
        <dbReference type="Proteomes" id="UP000297475"/>
    </source>
</evidence>
<dbReference type="InterPro" id="IPR011711">
    <property type="entry name" value="GntR_C"/>
</dbReference>
<evidence type="ECO:0000256" key="1">
    <source>
        <dbReference type="ARBA" id="ARBA00023015"/>
    </source>
</evidence>
<keyword evidence="2" id="KW-0238">DNA-binding</keyword>
<dbReference type="SMART" id="SM00895">
    <property type="entry name" value="FCD"/>
    <property type="match status" value="1"/>
</dbReference>
<keyword evidence="6" id="KW-1185">Reference proteome</keyword>
<dbReference type="InterPro" id="IPR008920">
    <property type="entry name" value="TF_FadR/GntR_C"/>
</dbReference>
<dbReference type="InterPro" id="IPR000524">
    <property type="entry name" value="Tscrpt_reg_HTH_GntR"/>
</dbReference>
<dbReference type="PANTHER" id="PTHR43537:SF53">
    <property type="entry name" value="HTH-TYPE TRANSCRIPTIONAL REPRESSOR NANR"/>
    <property type="match status" value="1"/>
</dbReference>
<dbReference type="SUPFAM" id="SSF48008">
    <property type="entry name" value="GntR ligand-binding domain-like"/>
    <property type="match status" value="1"/>
</dbReference>
<keyword evidence="1" id="KW-0805">Transcription regulation</keyword>
<feature type="domain" description="HTH gntR-type" evidence="4">
    <location>
        <begin position="6"/>
        <end position="73"/>
    </location>
</feature>
<dbReference type="Gene3D" id="1.20.120.530">
    <property type="entry name" value="GntR ligand-binding domain-like"/>
    <property type="match status" value="1"/>
</dbReference>
<dbReference type="PANTHER" id="PTHR43537">
    <property type="entry name" value="TRANSCRIPTIONAL REGULATOR, GNTR FAMILY"/>
    <property type="match status" value="1"/>
</dbReference>
<evidence type="ECO:0000313" key="5">
    <source>
        <dbReference type="EMBL" id="TGG92077.1"/>
    </source>
</evidence>
<dbReference type="SMART" id="SM00345">
    <property type="entry name" value="HTH_GNTR"/>
    <property type="match status" value="1"/>
</dbReference>
<keyword evidence="3" id="KW-0804">Transcription</keyword>
<name>A0A4Z0W5D3_9GAMM</name>
<dbReference type="GO" id="GO:0003700">
    <property type="term" value="F:DNA-binding transcription factor activity"/>
    <property type="evidence" value="ECO:0007669"/>
    <property type="project" value="InterPro"/>
</dbReference>
<reference evidence="5 6" key="1">
    <citation type="submission" date="2019-04" db="EMBL/GenBank/DDBJ databases">
        <title>Natronospirillum operosus gen. nov., sp. nov., a haloalkaliphilic satellite isolated from decaying biomass of laboratory culture of cyanobacterium Geitlerinema sp. and proposal of Natronospirillaceae fam. nov. and Saccharospirillaceae fam. nov.</title>
        <authorList>
            <person name="Kevbrin V."/>
            <person name="Boltyanskaya Y."/>
            <person name="Koziaeva V."/>
            <person name="Grouzdev D.S."/>
            <person name="Park M."/>
            <person name="Cho J."/>
        </authorList>
    </citation>
    <scope>NUCLEOTIDE SEQUENCE [LARGE SCALE GENOMIC DNA]</scope>
    <source>
        <strain evidence="5 6">G-116</strain>
    </source>
</reference>
<dbReference type="RefSeq" id="WP_135484006.1">
    <property type="nucleotide sequence ID" value="NZ_SRMF01000006.1"/>
</dbReference>
<dbReference type="CDD" id="cd07377">
    <property type="entry name" value="WHTH_GntR"/>
    <property type="match status" value="1"/>
</dbReference>
<dbReference type="Proteomes" id="UP000297475">
    <property type="component" value="Unassembled WGS sequence"/>
</dbReference>
<protein>
    <submittedName>
        <fullName evidence="5">GntR family transcriptional regulator</fullName>
    </submittedName>
</protein>
<accession>A0A4Z0W5D3</accession>
<comment type="caution">
    <text evidence="5">The sequence shown here is derived from an EMBL/GenBank/DDBJ whole genome shotgun (WGS) entry which is preliminary data.</text>
</comment>
<organism evidence="5 6">
    <name type="scientific">Natronospirillum operosum</name>
    <dbReference type="NCBI Taxonomy" id="2759953"/>
    <lineage>
        <taxon>Bacteria</taxon>
        <taxon>Pseudomonadati</taxon>
        <taxon>Pseudomonadota</taxon>
        <taxon>Gammaproteobacteria</taxon>
        <taxon>Oceanospirillales</taxon>
        <taxon>Natronospirillaceae</taxon>
        <taxon>Natronospirillum</taxon>
    </lineage>
</organism>
<dbReference type="InterPro" id="IPR036388">
    <property type="entry name" value="WH-like_DNA-bd_sf"/>
</dbReference>
<evidence type="ECO:0000256" key="3">
    <source>
        <dbReference type="ARBA" id="ARBA00023163"/>
    </source>
</evidence>
<dbReference type="Gene3D" id="1.10.10.10">
    <property type="entry name" value="Winged helix-like DNA-binding domain superfamily/Winged helix DNA-binding domain"/>
    <property type="match status" value="1"/>
</dbReference>
<dbReference type="AlphaFoldDB" id="A0A4Z0W5D3"/>
<evidence type="ECO:0000259" key="4">
    <source>
        <dbReference type="PROSITE" id="PS50949"/>
    </source>
</evidence>
<dbReference type="GO" id="GO:0003677">
    <property type="term" value="F:DNA binding"/>
    <property type="evidence" value="ECO:0007669"/>
    <property type="project" value="UniProtKB-KW"/>
</dbReference>
<dbReference type="SUPFAM" id="SSF46785">
    <property type="entry name" value="Winged helix' DNA-binding domain"/>
    <property type="match status" value="1"/>
</dbReference>
<dbReference type="Pfam" id="PF00392">
    <property type="entry name" value="GntR"/>
    <property type="match status" value="1"/>
</dbReference>
<dbReference type="EMBL" id="SRMF01000006">
    <property type="protein sequence ID" value="TGG92077.1"/>
    <property type="molecule type" value="Genomic_DNA"/>
</dbReference>
<dbReference type="OrthoDB" id="5243844at2"/>
<proteinExistence type="predicted"/>
<evidence type="ECO:0000256" key="2">
    <source>
        <dbReference type="ARBA" id="ARBA00023125"/>
    </source>
</evidence>
<gene>
    <name evidence="5" type="ORF">E4656_14450</name>
</gene>
<sequence>MSRTSNLDNQSIYDLVLEAIVRRKLPPGTKLSEERLSKVFGVSRTRLREVFLRLSQDRIITLRVNRGAYVTEPTARDTAEVFAARRAVESAVVTELADTRGNTELFKLKQHLEREAQARQAGDHQLLTQLTGDFHLLLAELSGNSIYFDIVRRLAALSSLIIYLYDSPNASACKDDEHLEIVLAIEAGDPERARDLLLAHLQHVENSLRTSETDSDDFNIEAVFAELMN</sequence>
<dbReference type="InterPro" id="IPR036390">
    <property type="entry name" value="WH_DNA-bd_sf"/>
</dbReference>
<dbReference type="PROSITE" id="PS50949">
    <property type="entry name" value="HTH_GNTR"/>
    <property type="match status" value="1"/>
</dbReference>